<accession>A0AAW9CXW1</accession>
<organism evidence="2 3">
    <name type="scientific">Burkholderia thailandensis</name>
    <dbReference type="NCBI Taxonomy" id="57975"/>
    <lineage>
        <taxon>Bacteria</taxon>
        <taxon>Pseudomonadati</taxon>
        <taxon>Pseudomonadota</taxon>
        <taxon>Betaproteobacteria</taxon>
        <taxon>Burkholderiales</taxon>
        <taxon>Burkholderiaceae</taxon>
        <taxon>Burkholderia</taxon>
        <taxon>pseudomallei group</taxon>
    </lineage>
</organism>
<gene>
    <name evidence="2" type="ORF">C7S16_4128</name>
</gene>
<dbReference type="Pfam" id="PF00873">
    <property type="entry name" value="ACR_tran"/>
    <property type="match status" value="1"/>
</dbReference>
<name>A0AAW9CXW1_BURTH</name>
<sequence length="192" mass="21281">MNPSRIFILRPVGTALLMAAIMLAGLVALRFLPLAALPEVDYPTIQVQTFYPGASPEVMTSSVTAPLERQFGQMPSLNQMSSQSSAGASVITLTPLPGFFSPFPHGTGSLSVDHEYLALEDGPPIFRQDFTCPALLVVHLVLSYCFRLQGYHLLWPHFPERSANNTNKEYRLFPFRSPLLWESRLISFPAVT</sequence>
<protein>
    <submittedName>
        <fullName evidence="2">AcrB/AcrD/AcrF family protein</fullName>
    </submittedName>
</protein>
<comment type="caution">
    <text evidence="2">The sequence shown here is derived from an EMBL/GenBank/DDBJ whole genome shotgun (WGS) entry which is preliminary data.</text>
</comment>
<keyword evidence="1" id="KW-0812">Transmembrane</keyword>
<keyword evidence="1" id="KW-0472">Membrane</keyword>
<proteinExistence type="predicted"/>
<dbReference type="Gene3D" id="1.20.1640.10">
    <property type="entry name" value="Multidrug efflux transporter AcrB transmembrane domain"/>
    <property type="match status" value="1"/>
</dbReference>
<feature type="transmembrane region" description="Helical" evidence="1">
    <location>
        <begin position="12"/>
        <end position="32"/>
    </location>
</feature>
<dbReference type="InterPro" id="IPR001036">
    <property type="entry name" value="Acrflvin-R"/>
</dbReference>
<dbReference type="PANTHER" id="PTHR32063:SF21">
    <property type="entry name" value="MULTIDRUG RESISTANCE PROTEIN MDTB"/>
    <property type="match status" value="1"/>
</dbReference>
<dbReference type="SUPFAM" id="SSF82693">
    <property type="entry name" value="Multidrug efflux transporter AcrB pore domain, PN1, PN2, PC1 and PC2 subdomains"/>
    <property type="match status" value="1"/>
</dbReference>
<dbReference type="Proteomes" id="UP001272137">
    <property type="component" value="Unassembled WGS sequence"/>
</dbReference>
<dbReference type="GO" id="GO:0042910">
    <property type="term" value="F:xenobiotic transmembrane transporter activity"/>
    <property type="evidence" value="ECO:0007669"/>
    <property type="project" value="TreeGrafter"/>
</dbReference>
<dbReference type="PANTHER" id="PTHR32063">
    <property type="match status" value="1"/>
</dbReference>
<dbReference type="Gene3D" id="3.30.70.1430">
    <property type="entry name" value="Multidrug efflux transporter AcrB pore domain"/>
    <property type="match status" value="1"/>
</dbReference>
<evidence type="ECO:0000313" key="3">
    <source>
        <dbReference type="Proteomes" id="UP001272137"/>
    </source>
</evidence>
<evidence type="ECO:0000313" key="2">
    <source>
        <dbReference type="EMBL" id="MDW9255337.1"/>
    </source>
</evidence>
<evidence type="ECO:0000256" key="1">
    <source>
        <dbReference type="SAM" id="Phobius"/>
    </source>
</evidence>
<dbReference type="PRINTS" id="PR00702">
    <property type="entry name" value="ACRIFLAVINRP"/>
</dbReference>
<keyword evidence="1" id="KW-1133">Transmembrane helix</keyword>
<dbReference type="AlphaFoldDB" id="A0AAW9CXW1"/>
<dbReference type="GO" id="GO:0005886">
    <property type="term" value="C:plasma membrane"/>
    <property type="evidence" value="ECO:0007669"/>
    <property type="project" value="TreeGrafter"/>
</dbReference>
<reference evidence="2" key="1">
    <citation type="submission" date="2018-08" db="EMBL/GenBank/DDBJ databases">
        <title>Identification of Burkholderia cepacia strains that express a Burkholderia pseudomallei-like capsular polysaccharide.</title>
        <authorList>
            <person name="Burtnick M.N."/>
            <person name="Vongsouvath M."/>
            <person name="Newton P."/>
            <person name="Wuthiekanun V."/>
            <person name="Limmathurotsakul D."/>
            <person name="Brett P.J."/>
            <person name="Chantratita N."/>
            <person name="Dance D.A."/>
        </authorList>
    </citation>
    <scope>NUCLEOTIDE SEQUENCE</scope>
    <source>
        <strain evidence="2">SBXCC001</strain>
    </source>
</reference>
<dbReference type="EMBL" id="QXCT01000002">
    <property type="protein sequence ID" value="MDW9255337.1"/>
    <property type="molecule type" value="Genomic_DNA"/>
</dbReference>